<accession>A0AAV5VDQ5</accession>
<reference evidence="1" key="1">
    <citation type="submission" date="2023-10" db="EMBL/GenBank/DDBJ databases">
        <title>Genome assembly of Pristionchus species.</title>
        <authorList>
            <person name="Yoshida K."/>
            <person name="Sommer R.J."/>
        </authorList>
    </citation>
    <scope>NUCLEOTIDE SEQUENCE</scope>
    <source>
        <strain evidence="1">RS5133</strain>
    </source>
</reference>
<sequence>MIDQITELTELRIQDMHNYNAQLSELVEKCQVEALEKKEQIIQLKSADNTRSRFKPCVQHMMPV</sequence>
<organism evidence="1 2">
    <name type="scientific">Pristionchus fissidentatus</name>
    <dbReference type="NCBI Taxonomy" id="1538716"/>
    <lineage>
        <taxon>Eukaryota</taxon>
        <taxon>Metazoa</taxon>
        <taxon>Ecdysozoa</taxon>
        <taxon>Nematoda</taxon>
        <taxon>Chromadorea</taxon>
        <taxon>Rhabditida</taxon>
        <taxon>Rhabditina</taxon>
        <taxon>Diplogasteromorpha</taxon>
        <taxon>Diplogasteroidea</taxon>
        <taxon>Neodiplogasteridae</taxon>
        <taxon>Pristionchus</taxon>
    </lineage>
</organism>
<keyword evidence="2" id="KW-1185">Reference proteome</keyword>
<dbReference type="AlphaFoldDB" id="A0AAV5VDQ5"/>
<evidence type="ECO:0000313" key="2">
    <source>
        <dbReference type="Proteomes" id="UP001432322"/>
    </source>
</evidence>
<evidence type="ECO:0000313" key="1">
    <source>
        <dbReference type="EMBL" id="GMT16050.1"/>
    </source>
</evidence>
<protein>
    <submittedName>
        <fullName evidence="1">Uncharacterized protein</fullName>
    </submittedName>
</protein>
<comment type="caution">
    <text evidence="1">The sequence shown here is derived from an EMBL/GenBank/DDBJ whole genome shotgun (WGS) entry which is preliminary data.</text>
</comment>
<gene>
    <name evidence="1" type="ORF">PFISCL1PPCAC_7347</name>
</gene>
<proteinExistence type="predicted"/>
<dbReference type="EMBL" id="BTSY01000002">
    <property type="protein sequence ID" value="GMT16050.1"/>
    <property type="molecule type" value="Genomic_DNA"/>
</dbReference>
<dbReference type="Proteomes" id="UP001432322">
    <property type="component" value="Unassembled WGS sequence"/>
</dbReference>
<name>A0AAV5VDQ5_9BILA</name>